<dbReference type="OrthoDB" id="2455488at2"/>
<dbReference type="Proteomes" id="UP000318937">
    <property type="component" value="Unassembled WGS sequence"/>
</dbReference>
<proteinExistence type="predicted"/>
<evidence type="ECO:0008006" key="3">
    <source>
        <dbReference type="Google" id="ProtNLM"/>
    </source>
</evidence>
<reference evidence="1 2" key="1">
    <citation type="submission" date="2019-05" db="EMBL/GenBank/DDBJ databases">
        <title>Psychrobacillus vulpis sp. nov., a new species isolated from feces of a red fox that inhabits in The Tablas de Daimiel Natural Park, Albacete, Spain.</title>
        <authorList>
            <person name="Rodriguez M."/>
            <person name="Reina J.C."/>
            <person name="Bejar V."/>
            <person name="Llamas I."/>
        </authorList>
    </citation>
    <scope>NUCLEOTIDE SEQUENCE [LARGE SCALE GENOMIC DNA]</scope>
    <source>
        <strain evidence="1 2">NHI-2</strain>
    </source>
</reference>
<dbReference type="EMBL" id="VDGG01000029">
    <property type="protein sequence ID" value="TQR11661.1"/>
    <property type="molecule type" value="Genomic_DNA"/>
</dbReference>
<accession>A0A544T2M0</accession>
<sequence length="62" mass="7275">MNPYEEKLNMLQSGDMKMLEITKGEFLSFREVLVKREDFKYYSGKAMQGGKIIYTYLPVARS</sequence>
<gene>
    <name evidence="1" type="ORF">FG383_13700</name>
</gene>
<comment type="caution">
    <text evidence="1">The sequence shown here is derived from an EMBL/GenBank/DDBJ whole genome shotgun (WGS) entry which is preliminary data.</text>
</comment>
<dbReference type="RefSeq" id="WP_142607958.1">
    <property type="nucleotide sequence ID" value="NZ_VDGG01000029.1"/>
</dbReference>
<dbReference type="AlphaFoldDB" id="A0A544T2M0"/>
<name>A0A544T2M0_9BACI</name>
<keyword evidence="2" id="KW-1185">Reference proteome</keyword>
<protein>
    <recommendedName>
        <fullName evidence="3">Abortive phage infection protein</fullName>
    </recommendedName>
</protein>
<organism evidence="1 2">
    <name type="scientific">Psychrobacillus soli</name>
    <dbReference type="NCBI Taxonomy" id="1543965"/>
    <lineage>
        <taxon>Bacteria</taxon>
        <taxon>Bacillati</taxon>
        <taxon>Bacillota</taxon>
        <taxon>Bacilli</taxon>
        <taxon>Bacillales</taxon>
        <taxon>Bacillaceae</taxon>
        <taxon>Psychrobacillus</taxon>
    </lineage>
</organism>
<evidence type="ECO:0000313" key="1">
    <source>
        <dbReference type="EMBL" id="TQR11661.1"/>
    </source>
</evidence>
<evidence type="ECO:0000313" key="2">
    <source>
        <dbReference type="Proteomes" id="UP000318937"/>
    </source>
</evidence>